<evidence type="ECO:0000313" key="2">
    <source>
        <dbReference type="EMBL" id="MSU07142.1"/>
    </source>
</evidence>
<dbReference type="Gene3D" id="3.30.420.150">
    <property type="entry name" value="Exopolyphosphatase. Domain 2"/>
    <property type="match status" value="1"/>
</dbReference>
<dbReference type="InterPro" id="IPR043129">
    <property type="entry name" value="ATPase_NBD"/>
</dbReference>
<reference evidence="2 3" key="1">
    <citation type="submission" date="2019-08" db="EMBL/GenBank/DDBJ databases">
        <title>In-depth cultivation of the pig gut microbiome towards novel bacterial diversity and tailored functional studies.</title>
        <authorList>
            <person name="Wylensek D."/>
            <person name="Hitch T.C.A."/>
            <person name="Clavel T."/>
        </authorList>
    </citation>
    <scope>NUCLEOTIDE SEQUENCE [LARGE SCALE GENOMIC DNA]</scope>
    <source>
        <strain evidence="2 3">NM-380-WT-3C1</strain>
    </source>
</reference>
<dbReference type="Proteomes" id="UP000460549">
    <property type="component" value="Unassembled WGS sequence"/>
</dbReference>
<sequence>MKKVALIDYSSSSVSLLIAKTEGSVMESILHTRTPLSFASSIYQDRELTEIEILEILDITDSFIITCKENGVSKLYAIASANLSNIKGIDSILDMVTKKTGLEIAKLDMATEAEARLFANERYHILPHSALIDFGSTTTKIYSFSDYISNVPLGPLTISQDYVSEVIPTQAEAKSIKAAIKEALDEANLPEEGFFENAVLAGVYAWAIYQLYSEYYKLEYNHGEMIIQYKKLKKLAKYLIKSEERSMLILKKAPELMKQVVPAVLLAKELLKRFNINNIVISDLGVKEGILKSIVLGKREQKGIEIEG</sequence>
<dbReference type="AlphaFoldDB" id="A0A7X2PE75"/>
<protein>
    <recommendedName>
        <fullName evidence="1">Ppx/GppA phosphatase N-terminal domain-containing protein</fullName>
    </recommendedName>
</protein>
<dbReference type="InterPro" id="IPR003695">
    <property type="entry name" value="Ppx_GppA_N"/>
</dbReference>
<dbReference type="EMBL" id="VUNN01000027">
    <property type="protein sequence ID" value="MSU07142.1"/>
    <property type="molecule type" value="Genomic_DNA"/>
</dbReference>
<name>A0A7X2PE75_9SPIO</name>
<feature type="domain" description="Ppx/GppA phosphatase N-terminal" evidence="1">
    <location>
        <begin position="18"/>
        <end position="295"/>
    </location>
</feature>
<evidence type="ECO:0000259" key="1">
    <source>
        <dbReference type="Pfam" id="PF02541"/>
    </source>
</evidence>
<gene>
    <name evidence="2" type="ORF">FYJ80_10250</name>
</gene>
<evidence type="ECO:0000313" key="3">
    <source>
        <dbReference type="Proteomes" id="UP000460549"/>
    </source>
</evidence>
<dbReference type="SUPFAM" id="SSF53067">
    <property type="entry name" value="Actin-like ATPase domain"/>
    <property type="match status" value="2"/>
</dbReference>
<dbReference type="RefSeq" id="WP_154426631.1">
    <property type="nucleotide sequence ID" value="NZ_VUNN01000027.1"/>
</dbReference>
<organism evidence="2 3">
    <name type="scientific">Bullifex porci</name>
    <dbReference type="NCBI Taxonomy" id="2606638"/>
    <lineage>
        <taxon>Bacteria</taxon>
        <taxon>Pseudomonadati</taxon>
        <taxon>Spirochaetota</taxon>
        <taxon>Spirochaetia</taxon>
        <taxon>Spirochaetales</taxon>
        <taxon>Spirochaetaceae</taxon>
        <taxon>Bullifex</taxon>
    </lineage>
</organism>
<comment type="caution">
    <text evidence="2">The sequence shown here is derived from an EMBL/GenBank/DDBJ whole genome shotgun (WGS) entry which is preliminary data.</text>
</comment>
<proteinExistence type="predicted"/>
<dbReference type="Gene3D" id="3.30.420.40">
    <property type="match status" value="1"/>
</dbReference>
<accession>A0A7X2PE75</accession>
<dbReference type="Pfam" id="PF02541">
    <property type="entry name" value="Ppx-GppA"/>
    <property type="match status" value="1"/>
</dbReference>
<keyword evidence="3" id="KW-1185">Reference proteome</keyword>